<dbReference type="CDD" id="cd15787">
    <property type="entry name" value="YycH_N"/>
    <property type="match status" value="1"/>
</dbReference>
<organism evidence="3 4">
    <name type="scientific">Lactobacillus equicursoris DSM 19284 = JCM 14600 = CIP 110162</name>
    <dbReference type="NCBI Taxonomy" id="1293597"/>
    <lineage>
        <taxon>Bacteria</taxon>
        <taxon>Bacillati</taxon>
        <taxon>Bacillota</taxon>
        <taxon>Bacilli</taxon>
        <taxon>Lactobacillales</taxon>
        <taxon>Lactobacillaceae</taxon>
        <taxon>Lactobacillus</taxon>
    </lineage>
</organism>
<dbReference type="AlphaFoldDB" id="A0A0R1M5Y5"/>
<sequence>MRFRFKLKINFKDILLNIATFAVIALSIYLWVTVMTSDQRFSQISNEDSAQSSATVNSRYRGVQAFYAPGQVYSFKDGVRYQVHDAQENLPLKFVQKVEKLGLGKIEKMSTATSDYQKLLDDSNYIHFAYPDQINFSLLLGKKKTNSGLLFNRVFVPIKSNLHYLYFGNDISTKIYRMRIMKGSLTKLVSYVQKAEDQQKVSFLHLKNRYVPFYSKAVSVKEYSYLISYQASSYYASKLLGSSYRKSVAKNGQTVYTSDYSQRLQLPLAGKNSDHQYLYQVYQTKKSRTMTQQLLESAAYVRKLGLTEQDLRFFEADGHKISYVNFVEGYPLFVNDQLAQAQATFKKESVSVSFNSLNLQIPIPYDGHKKKLLKTASLLKELTEIGIKESQIQEITIGYHIKNDAKRSDLITLVPTYFIKVNGKWNSLEGWKQAKTNPDTLTDSSANVYSSFSSSSSSNSSSSSSSSSAVSSSTAAASSSSATGQAPTYRSSSSQASASSSSSSAIKSSSSSSSSSTNSEGDQ</sequence>
<dbReference type="PATRIC" id="fig|1293597.4.peg.1061"/>
<dbReference type="Proteomes" id="UP000051074">
    <property type="component" value="Unassembled WGS sequence"/>
</dbReference>
<proteinExistence type="predicted"/>
<dbReference type="STRING" id="1293597.FC20_GL000988"/>
<gene>
    <name evidence="3" type="ORF">FC20_GL000988</name>
</gene>
<feature type="region of interest" description="Disordered" evidence="1">
    <location>
        <begin position="454"/>
        <end position="523"/>
    </location>
</feature>
<keyword evidence="4" id="KW-1185">Reference proteome</keyword>
<accession>A0A0R1M5Y5</accession>
<evidence type="ECO:0008006" key="5">
    <source>
        <dbReference type="Google" id="ProtNLM"/>
    </source>
</evidence>
<evidence type="ECO:0000256" key="2">
    <source>
        <dbReference type="SAM" id="Phobius"/>
    </source>
</evidence>
<dbReference type="RefSeq" id="WP_039944217.1">
    <property type="nucleotide sequence ID" value="NZ_AZDU01000003.1"/>
</dbReference>
<dbReference type="Gene3D" id="3.10.450.310">
    <property type="match status" value="1"/>
</dbReference>
<feature type="compositionally biased region" description="Low complexity" evidence="1">
    <location>
        <begin position="454"/>
        <end position="482"/>
    </location>
</feature>
<protein>
    <recommendedName>
        <fullName evidence="5">Regulatory protein YycH domain-containing protein</fullName>
    </recommendedName>
</protein>
<comment type="caution">
    <text evidence="3">The sequence shown here is derived from an EMBL/GenBank/DDBJ whole genome shotgun (WGS) entry which is preliminary data.</text>
</comment>
<evidence type="ECO:0000256" key="1">
    <source>
        <dbReference type="SAM" id="MobiDB-lite"/>
    </source>
</evidence>
<reference evidence="3 4" key="1">
    <citation type="journal article" date="2015" name="Genome Announc.">
        <title>Expanding the biotechnology potential of lactobacilli through comparative genomics of 213 strains and associated genera.</title>
        <authorList>
            <person name="Sun Z."/>
            <person name="Harris H.M."/>
            <person name="McCann A."/>
            <person name="Guo C."/>
            <person name="Argimon S."/>
            <person name="Zhang W."/>
            <person name="Yang X."/>
            <person name="Jeffery I.B."/>
            <person name="Cooney J.C."/>
            <person name="Kagawa T.F."/>
            <person name="Liu W."/>
            <person name="Song Y."/>
            <person name="Salvetti E."/>
            <person name="Wrobel A."/>
            <person name="Rasinkangas P."/>
            <person name="Parkhill J."/>
            <person name="Rea M.C."/>
            <person name="O'Sullivan O."/>
            <person name="Ritari J."/>
            <person name="Douillard F.P."/>
            <person name="Paul Ross R."/>
            <person name="Yang R."/>
            <person name="Briner A.E."/>
            <person name="Felis G.E."/>
            <person name="de Vos W.M."/>
            <person name="Barrangou R."/>
            <person name="Klaenhammer T.R."/>
            <person name="Caufield P.W."/>
            <person name="Cui Y."/>
            <person name="Zhang H."/>
            <person name="O'Toole P.W."/>
        </authorList>
    </citation>
    <scope>NUCLEOTIDE SEQUENCE [LARGE SCALE GENOMIC DNA]</scope>
    <source>
        <strain evidence="3 4">DSM 19284</strain>
    </source>
</reference>
<feature type="compositionally biased region" description="Low complexity" evidence="1">
    <location>
        <begin position="491"/>
        <end position="516"/>
    </location>
</feature>
<dbReference type="EMBL" id="AZDU01000003">
    <property type="protein sequence ID" value="KRL03500.1"/>
    <property type="molecule type" value="Genomic_DNA"/>
</dbReference>
<feature type="transmembrane region" description="Helical" evidence="2">
    <location>
        <begin position="14"/>
        <end position="32"/>
    </location>
</feature>
<keyword evidence="2" id="KW-1133">Transmembrane helix</keyword>
<name>A0A0R1M5Y5_9LACO</name>
<keyword evidence="2" id="KW-0472">Membrane</keyword>
<evidence type="ECO:0000313" key="4">
    <source>
        <dbReference type="Proteomes" id="UP000051074"/>
    </source>
</evidence>
<dbReference type="eggNOG" id="COG4863">
    <property type="taxonomic scope" value="Bacteria"/>
</dbReference>
<evidence type="ECO:0000313" key="3">
    <source>
        <dbReference type="EMBL" id="KRL03500.1"/>
    </source>
</evidence>
<keyword evidence="2" id="KW-0812">Transmembrane</keyword>